<name>A0ACB8T132_9AGAM</name>
<comment type="caution">
    <text evidence="1">The sequence shown here is derived from an EMBL/GenBank/DDBJ whole genome shotgun (WGS) entry which is preliminary data.</text>
</comment>
<proteinExistence type="predicted"/>
<accession>A0ACB8T132</accession>
<reference evidence="1" key="2">
    <citation type="journal article" date="2022" name="New Phytol.">
        <title>Evolutionary transition to the ectomycorrhizal habit in the genomes of a hyperdiverse lineage of mushroom-forming fungi.</title>
        <authorList>
            <person name="Looney B."/>
            <person name="Miyauchi S."/>
            <person name="Morin E."/>
            <person name="Drula E."/>
            <person name="Courty P.E."/>
            <person name="Kohler A."/>
            <person name="Kuo A."/>
            <person name="LaButti K."/>
            <person name="Pangilinan J."/>
            <person name="Lipzen A."/>
            <person name="Riley R."/>
            <person name="Andreopoulos W."/>
            <person name="He G."/>
            <person name="Johnson J."/>
            <person name="Nolan M."/>
            <person name="Tritt A."/>
            <person name="Barry K.W."/>
            <person name="Grigoriev I.V."/>
            <person name="Nagy L.G."/>
            <person name="Hibbett D."/>
            <person name="Henrissat B."/>
            <person name="Matheny P.B."/>
            <person name="Labbe J."/>
            <person name="Martin F.M."/>
        </authorList>
    </citation>
    <scope>NUCLEOTIDE SEQUENCE</scope>
    <source>
        <strain evidence="1">HHB10654</strain>
    </source>
</reference>
<gene>
    <name evidence="1" type="ORF">BV25DRAFT_1803682</name>
</gene>
<evidence type="ECO:0000313" key="1">
    <source>
        <dbReference type="EMBL" id="KAI0062420.1"/>
    </source>
</evidence>
<sequence>MDPRVAKTPYSVYDAVKTRRRTTSAQLKILESVFVDDKKPLASTRKQLAELLHMSHREVQVWFQNR</sequence>
<protein>
    <submittedName>
        <fullName evidence="1">Uncharacterized protein</fullName>
    </submittedName>
</protein>
<reference evidence="1" key="1">
    <citation type="submission" date="2021-03" db="EMBL/GenBank/DDBJ databases">
        <authorList>
            <consortium name="DOE Joint Genome Institute"/>
            <person name="Ahrendt S."/>
            <person name="Looney B.P."/>
            <person name="Miyauchi S."/>
            <person name="Morin E."/>
            <person name="Drula E."/>
            <person name="Courty P.E."/>
            <person name="Chicoki N."/>
            <person name="Fauchery L."/>
            <person name="Kohler A."/>
            <person name="Kuo A."/>
            <person name="Labutti K."/>
            <person name="Pangilinan J."/>
            <person name="Lipzen A."/>
            <person name="Riley R."/>
            <person name="Andreopoulos W."/>
            <person name="He G."/>
            <person name="Johnson J."/>
            <person name="Barry K.W."/>
            <person name="Grigoriev I.V."/>
            <person name="Nagy L."/>
            <person name="Hibbett D."/>
            <person name="Henrissat B."/>
            <person name="Matheny P.B."/>
            <person name="Labbe J."/>
            <person name="Martin F."/>
        </authorList>
    </citation>
    <scope>NUCLEOTIDE SEQUENCE</scope>
    <source>
        <strain evidence="1">HHB10654</strain>
    </source>
</reference>
<organism evidence="1 2">
    <name type="scientific">Artomyces pyxidatus</name>
    <dbReference type="NCBI Taxonomy" id="48021"/>
    <lineage>
        <taxon>Eukaryota</taxon>
        <taxon>Fungi</taxon>
        <taxon>Dikarya</taxon>
        <taxon>Basidiomycota</taxon>
        <taxon>Agaricomycotina</taxon>
        <taxon>Agaricomycetes</taxon>
        <taxon>Russulales</taxon>
        <taxon>Auriscalpiaceae</taxon>
        <taxon>Artomyces</taxon>
    </lineage>
</organism>
<dbReference type="EMBL" id="MU277207">
    <property type="protein sequence ID" value="KAI0062420.1"/>
    <property type="molecule type" value="Genomic_DNA"/>
</dbReference>
<dbReference type="Proteomes" id="UP000814140">
    <property type="component" value="Unassembled WGS sequence"/>
</dbReference>
<evidence type="ECO:0000313" key="2">
    <source>
        <dbReference type="Proteomes" id="UP000814140"/>
    </source>
</evidence>
<keyword evidence="2" id="KW-1185">Reference proteome</keyword>